<dbReference type="InterPro" id="IPR018107">
    <property type="entry name" value="Na-dicarboxylate_symporter_CS"/>
</dbReference>
<evidence type="ECO:0000256" key="5">
    <source>
        <dbReference type="ARBA" id="ARBA00022847"/>
    </source>
</evidence>
<reference evidence="10 11" key="1">
    <citation type="submission" date="2018-04" db="EMBL/GenBank/DDBJ databases">
        <authorList>
            <person name="Zhang X."/>
            <person name="Yuan J."/>
            <person name="Li F."/>
            <person name="Xiang J."/>
        </authorList>
    </citation>
    <scope>NUCLEOTIDE SEQUENCE [LARGE SCALE GENOMIC DNA]</scope>
    <source>
        <tissue evidence="10">Muscle</tissue>
    </source>
</reference>
<keyword evidence="8" id="KW-0325">Glycoprotein</keyword>
<feature type="transmembrane region" description="Helical" evidence="9">
    <location>
        <begin position="119"/>
        <end position="137"/>
    </location>
</feature>
<feature type="transmembrane region" description="Helical" evidence="9">
    <location>
        <begin position="157"/>
        <end position="177"/>
    </location>
</feature>
<feature type="transmembrane region" description="Helical" evidence="9">
    <location>
        <begin position="264"/>
        <end position="289"/>
    </location>
</feature>
<dbReference type="PROSITE" id="PS00714">
    <property type="entry name" value="NA_DICARBOXYL_SYMP_2"/>
    <property type="match status" value="1"/>
</dbReference>
<dbReference type="GO" id="GO:0005313">
    <property type="term" value="F:L-glutamate transmembrane transporter activity"/>
    <property type="evidence" value="ECO:0007669"/>
    <property type="project" value="TreeGrafter"/>
</dbReference>
<comment type="similarity">
    <text evidence="2 9">Belongs to the dicarboxylate/amino acid:cation symporter (DAACS) (TC 2.A.23) family.</text>
</comment>
<proteinExistence type="inferred from homology"/>
<evidence type="ECO:0000256" key="6">
    <source>
        <dbReference type="ARBA" id="ARBA00022989"/>
    </source>
</evidence>
<keyword evidence="4 9" id="KW-0812">Transmembrane</keyword>
<dbReference type="PANTHER" id="PTHR11958:SF111">
    <property type="entry name" value="AMINO ACID TRANSPORTER"/>
    <property type="match status" value="1"/>
</dbReference>
<dbReference type="EMBL" id="QCYY01004632">
    <property type="protein sequence ID" value="ROT60689.1"/>
    <property type="molecule type" value="Genomic_DNA"/>
</dbReference>
<evidence type="ECO:0000256" key="4">
    <source>
        <dbReference type="ARBA" id="ARBA00022692"/>
    </source>
</evidence>
<dbReference type="AlphaFoldDB" id="A0A3R7SGU9"/>
<dbReference type="Proteomes" id="UP000283509">
    <property type="component" value="Unassembled WGS sequence"/>
</dbReference>
<keyword evidence="7 9" id="KW-0472">Membrane</keyword>
<evidence type="ECO:0000256" key="9">
    <source>
        <dbReference type="RuleBase" id="RU361216"/>
    </source>
</evidence>
<dbReference type="GO" id="GO:0015501">
    <property type="term" value="F:glutamate:sodium symporter activity"/>
    <property type="evidence" value="ECO:0007669"/>
    <property type="project" value="TreeGrafter"/>
</dbReference>
<dbReference type="SUPFAM" id="SSF118215">
    <property type="entry name" value="Proton glutamate symport protein"/>
    <property type="match status" value="1"/>
</dbReference>
<keyword evidence="3 9" id="KW-0813">Transport</keyword>
<dbReference type="STRING" id="6689.A0A3R7SGU9"/>
<reference evidence="10 11" key="2">
    <citation type="submission" date="2019-01" db="EMBL/GenBank/DDBJ databases">
        <title>The decoding of complex shrimp genome reveals the adaptation for benthos swimmer, frequently molting mechanism and breeding impact on genome.</title>
        <authorList>
            <person name="Sun Y."/>
            <person name="Gao Y."/>
            <person name="Yu Y."/>
        </authorList>
    </citation>
    <scope>NUCLEOTIDE SEQUENCE [LARGE SCALE GENOMIC DNA]</scope>
    <source>
        <tissue evidence="10">Muscle</tissue>
    </source>
</reference>
<keyword evidence="5 9" id="KW-0769">Symport</keyword>
<comment type="subcellular location">
    <subcellularLocation>
        <location evidence="1 9">Membrane</location>
        <topology evidence="1 9">Multi-pass membrane protein</topology>
    </subcellularLocation>
</comment>
<feature type="transmembrane region" description="Helical" evidence="9">
    <location>
        <begin position="231"/>
        <end position="252"/>
    </location>
</feature>
<feature type="transmembrane region" description="Helical" evidence="9">
    <location>
        <begin position="301"/>
        <end position="333"/>
    </location>
</feature>
<dbReference type="GO" id="GO:0005886">
    <property type="term" value="C:plasma membrane"/>
    <property type="evidence" value="ECO:0007669"/>
    <property type="project" value="TreeGrafter"/>
</dbReference>
<keyword evidence="11" id="KW-1185">Reference proteome</keyword>
<dbReference type="InterPro" id="IPR050746">
    <property type="entry name" value="DAACS"/>
</dbReference>
<feature type="transmembrane region" description="Helical" evidence="9">
    <location>
        <begin position="12"/>
        <end position="31"/>
    </location>
</feature>
<evidence type="ECO:0000313" key="11">
    <source>
        <dbReference type="Proteomes" id="UP000283509"/>
    </source>
</evidence>
<accession>A0A3R7SGU9</accession>
<dbReference type="GO" id="GO:0015175">
    <property type="term" value="F:neutral L-amino acid transmembrane transporter activity"/>
    <property type="evidence" value="ECO:0007669"/>
    <property type="project" value="TreeGrafter"/>
</dbReference>
<dbReference type="OrthoDB" id="5877963at2759"/>
<evidence type="ECO:0000256" key="2">
    <source>
        <dbReference type="ARBA" id="ARBA00006148"/>
    </source>
</evidence>
<sequence>MNGRIVVKTVLYFMATSLLNAILGVLLAIAIHPGSPLAKEALSSEITDAGPSSTVNILDGFLDLGRNIFPENLFQASFQQVHTVYNEQSVIHENITGTGESEQITELVRTVKYRAGTNTLGIIVFCLVFGTILGSLGKKGAVVVDFFSVIDAVILKIVTGIMLSPVGVASVIMSKILIVKNLSTVMSNLGLFIVTVVVGVLIYQWLIQNLIYFLCTRRNPFTFYINLLEPWVTSFATASTAATLPITFRCMNDKCGVDPRISRFVLPIGATVNMDGTALFVSVGTVFIAQMNEISLGVGEYATIVVTATAASVASASVPSAALVLIVIVLTAVNLPATDVSLLFTIDWLVDRFRTTNNMLGDCYTAAIVEHWSQKELQAMDAENSTETNPNDVEKAADLTPLVTRLHDTDPDPVPHDLPVLLRGSSTHTSLLNVTHISSLTLTRLTHDNGKLMAGNEIHVEVEVNQKDTTTTTKM</sequence>
<evidence type="ECO:0000256" key="1">
    <source>
        <dbReference type="ARBA" id="ARBA00004141"/>
    </source>
</evidence>
<dbReference type="PANTHER" id="PTHR11958">
    <property type="entry name" value="SODIUM/DICARBOXYLATE SYMPORTER-RELATED"/>
    <property type="match status" value="1"/>
</dbReference>
<dbReference type="Pfam" id="PF00375">
    <property type="entry name" value="SDF"/>
    <property type="match status" value="1"/>
</dbReference>
<dbReference type="InterPro" id="IPR036458">
    <property type="entry name" value="Na:dicarbo_symporter_sf"/>
</dbReference>
<evidence type="ECO:0000256" key="3">
    <source>
        <dbReference type="ARBA" id="ARBA00022448"/>
    </source>
</evidence>
<protein>
    <recommendedName>
        <fullName evidence="9">Amino acid transporter</fullName>
    </recommendedName>
</protein>
<evidence type="ECO:0000256" key="7">
    <source>
        <dbReference type="ARBA" id="ARBA00023136"/>
    </source>
</evidence>
<organism evidence="10 11">
    <name type="scientific">Penaeus vannamei</name>
    <name type="common">Whiteleg shrimp</name>
    <name type="synonym">Litopenaeus vannamei</name>
    <dbReference type="NCBI Taxonomy" id="6689"/>
    <lineage>
        <taxon>Eukaryota</taxon>
        <taxon>Metazoa</taxon>
        <taxon>Ecdysozoa</taxon>
        <taxon>Arthropoda</taxon>
        <taxon>Crustacea</taxon>
        <taxon>Multicrustacea</taxon>
        <taxon>Malacostraca</taxon>
        <taxon>Eumalacostraca</taxon>
        <taxon>Eucarida</taxon>
        <taxon>Decapoda</taxon>
        <taxon>Dendrobranchiata</taxon>
        <taxon>Penaeoidea</taxon>
        <taxon>Penaeidae</taxon>
        <taxon>Penaeus</taxon>
    </lineage>
</organism>
<evidence type="ECO:0000256" key="8">
    <source>
        <dbReference type="ARBA" id="ARBA00023180"/>
    </source>
</evidence>
<dbReference type="Gene3D" id="1.10.3860.10">
    <property type="entry name" value="Sodium:dicarboxylate symporter"/>
    <property type="match status" value="1"/>
</dbReference>
<evidence type="ECO:0000313" key="10">
    <source>
        <dbReference type="EMBL" id="ROT60689.1"/>
    </source>
</evidence>
<dbReference type="InterPro" id="IPR001991">
    <property type="entry name" value="Na-dicarboxylate_symporter"/>
</dbReference>
<comment type="caution">
    <text evidence="10">The sequence shown here is derived from an EMBL/GenBank/DDBJ whole genome shotgun (WGS) entry which is preliminary data.</text>
</comment>
<keyword evidence="6 9" id="KW-1133">Transmembrane helix</keyword>
<name>A0A3R7SGU9_PENVA</name>
<feature type="transmembrane region" description="Helical" evidence="9">
    <location>
        <begin position="189"/>
        <end position="211"/>
    </location>
</feature>
<dbReference type="PRINTS" id="PR00173">
    <property type="entry name" value="EDTRNSPORT"/>
</dbReference>
<gene>
    <name evidence="10" type="ORF">C7M84_021771</name>
</gene>